<feature type="compositionally biased region" description="Basic and acidic residues" evidence="1">
    <location>
        <begin position="1"/>
        <end position="14"/>
    </location>
</feature>
<sequence>PRPNETPRRRREFDGGGGVGGGGGGCDRISRSVTLHDLALPCGAETMIARAFGLVGKAWKRTPASTPPRRRSDLPALLRRLHSRSAQPEIFREERPHLQNNSGGAPPRLDLISEQNWSKQCYNVNTMTSADSAVDSIR</sequence>
<keyword evidence="3" id="KW-1185">Reference proteome</keyword>
<evidence type="ECO:0000256" key="1">
    <source>
        <dbReference type="SAM" id="MobiDB-lite"/>
    </source>
</evidence>
<reference evidence="2 3" key="2">
    <citation type="journal article" date="2013" name="Plant Cell Physiol.">
        <title>Rice Annotation Project Database (RAP-DB): an integrative and interactive database for rice genomics.</title>
        <authorList>
            <person name="Sakai H."/>
            <person name="Lee S.S."/>
            <person name="Tanaka T."/>
            <person name="Numa H."/>
            <person name="Kim J."/>
            <person name="Kawahara Y."/>
            <person name="Wakimoto H."/>
            <person name="Yang C.C."/>
            <person name="Iwamoto M."/>
            <person name="Abe T."/>
            <person name="Yamada Y."/>
            <person name="Muto A."/>
            <person name="Inokuchi H."/>
            <person name="Ikemura T."/>
            <person name="Matsumoto T."/>
            <person name="Sasaki T."/>
            <person name="Itoh T."/>
        </authorList>
    </citation>
    <scope>NUCLEOTIDE SEQUENCE [LARGE SCALE GENOMIC DNA]</scope>
    <source>
        <strain evidence="3">cv. Nipponbare</strain>
    </source>
</reference>
<feature type="non-terminal residue" evidence="2">
    <location>
        <position position="1"/>
    </location>
</feature>
<evidence type="ECO:0000313" key="2">
    <source>
        <dbReference type="EMBL" id="BAS75394.1"/>
    </source>
</evidence>
<dbReference type="STRING" id="39947.A0A0P0VAS1"/>
<feature type="compositionally biased region" description="Gly residues" evidence="1">
    <location>
        <begin position="15"/>
        <end position="25"/>
    </location>
</feature>
<accession>A0A0P0VAS1</accession>
<proteinExistence type="predicted"/>
<dbReference type="Proteomes" id="UP000059680">
    <property type="component" value="Chromosome 1"/>
</dbReference>
<dbReference type="InParanoid" id="A0A0P0VAS1"/>
<dbReference type="AlphaFoldDB" id="A0A0P0VAS1"/>
<dbReference type="PaxDb" id="39947-A0A0P0VAS1"/>
<reference evidence="2 3" key="3">
    <citation type="journal article" date="2013" name="Rice">
        <title>Improvement of the Oryza sativa Nipponbare reference genome using next generation sequence and optical map data.</title>
        <authorList>
            <person name="Kawahara Y."/>
            <person name="de la Bastide M."/>
            <person name="Hamilton J.P."/>
            <person name="Kanamori H."/>
            <person name="McCombie W.R."/>
            <person name="Ouyang S."/>
            <person name="Schwartz D.C."/>
            <person name="Tanaka T."/>
            <person name="Wu J."/>
            <person name="Zhou S."/>
            <person name="Childs K.L."/>
            <person name="Davidson R.M."/>
            <person name="Lin H."/>
            <person name="Quesada-Ocampo L."/>
            <person name="Vaillancourt B."/>
            <person name="Sakai H."/>
            <person name="Lee S.S."/>
            <person name="Kim J."/>
            <person name="Numa H."/>
            <person name="Itoh T."/>
            <person name="Buell C.R."/>
            <person name="Matsumoto T."/>
        </authorList>
    </citation>
    <scope>NUCLEOTIDE SEQUENCE [LARGE SCALE GENOMIC DNA]</scope>
    <source>
        <strain evidence="3">cv. Nipponbare</strain>
    </source>
</reference>
<evidence type="ECO:0000313" key="3">
    <source>
        <dbReference type="Proteomes" id="UP000059680"/>
    </source>
</evidence>
<gene>
    <name evidence="2" type="ordered locus">Os01g0867100</name>
    <name evidence="2" type="ORF">OSNPB_010867100</name>
</gene>
<name>A0A0P0VAS1_ORYSJ</name>
<reference evidence="3" key="1">
    <citation type="journal article" date="2005" name="Nature">
        <title>The map-based sequence of the rice genome.</title>
        <authorList>
            <consortium name="International rice genome sequencing project (IRGSP)"/>
            <person name="Matsumoto T."/>
            <person name="Wu J."/>
            <person name="Kanamori H."/>
            <person name="Katayose Y."/>
            <person name="Fujisawa M."/>
            <person name="Namiki N."/>
            <person name="Mizuno H."/>
            <person name="Yamamoto K."/>
            <person name="Antonio B.A."/>
            <person name="Baba T."/>
            <person name="Sakata K."/>
            <person name="Nagamura Y."/>
            <person name="Aoki H."/>
            <person name="Arikawa K."/>
            <person name="Arita K."/>
            <person name="Bito T."/>
            <person name="Chiden Y."/>
            <person name="Fujitsuka N."/>
            <person name="Fukunaka R."/>
            <person name="Hamada M."/>
            <person name="Harada C."/>
            <person name="Hayashi A."/>
            <person name="Hijishita S."/>
            <person name="Honda M."/>
            <person name="Hosokawa S."/>
            <person name="Ichikawa Y."/>
            <person name="Idonuma A."/>
            <person name="Iijima M."/>
            <person name="Ikeda M."/>
            <person name="Ikeno M."/>
            <person name="Ito K."/>
            <person name="Ito S."/>
            <person name="Ito T."/>
            <person name="Ito Y."/>
            <person name="Ito Y."/>
            <person name="Iwabuchi A."/>
            <person name="Kamiya K."/>
            <person name="Karasawa W."/>
            <person name="Kurita K."/>
            <person name="Katagiri S."/>
            <person name="Kikuta A."/>
            <person name="Kobayashi H."/>
            <person name="Kobayashi N."/>
            <person name="Machita K."/>
            <person name="Maehara T."/>
            <person name="Masukawa M."/>
            <person name="Mizubayashi T."/>
            <person name="Mukai Y."/>
            <person name="Nagasaki H."/>
            <person name="Nagata Y."/>
            <person name="Naito S."/>
            <person name="Nakashima M."/>
            <person name="Nakama Y."/>
            <person name="Nakamichi Y."/>
            <person name="Nakamura M."/>
            <person name="Meguro A."/>
            <person name="Negishi M."/>
            <person name="Ohta I."/>
            <person name="Ohta T."/>
            <person name="Okamoto M."/>
            <person name="Ono N."/>
            <person name="Saji S."/>
            <person name="Sakaguchi M."/>
            <person name="Sakai K."/>
            <person name="Shibata M."/>
            <person name="Shimokawa T."/>
            <person name="Song J."/>
            <person name="Takazaki Y."/>
            <person name="Terasawa K."/>
            <person name="Tsugane M."/>
            <person name="Tsuji K."/>
            <person name="Ueda S."/>
            <person name="Waki K."/>
            <person name="Yamagata H."/>
            <person name="Yamamoto M."/>
            <person name="Yamamoto S."/>
            <person name="Yamane H."/>
            <person name="Yoshiki S."/>
            <person name="Yoshihara R."/>
            <person name="Yukawa K."/>
            <person name="Zhong H."/>
            <person name="Yano M."/>
            <person name="Yuan Q."/>
            <person name="Ouyang S."/>
            <person name="Liu J."/>
            <person name="Jones K.M."/>
            <person name="Gansberger K."/>
            <person name="Moffat K."/>
            <person name="Hill J."/>
            <person name="Bera J."/>
            <person name="Fadrosh D."/>
            <person name="Jin S."/>
            <person name="Johri S."/>
            <person name="Kim M."/>
            <person name="Overton L."/>
            <person name="Reardon M."/>
            <person name="Tsitrin T."/>
            <person name="Vuong H."/>
            <person name="Weaver B."/>
            <person name="Ciecko A."/>
            <person name="Tallon L."/>
            <person name="Jackson J."/>
            <person name="Pai G."/>
            <person name="Aken S.V."/>
            <person name="Utterback T."/>
            <person name="Reidmuller S."/>
            <person name="Feldblyum T."/>
            <person name="Hsiao J."/>
            <person name="Zismann V."/>
            <person name="Iobst S."/>
            <person name="de Vazeille A.R."/>
            <person name="Buell C.R."/>
            <person name="Ying K."/>
            <person name="Li Y."/>
            <person name="Lu T."/>
            <person name="Huang Y."/>
            <person name="Zhao Q."/>
            <person name="Feng Q."/>
            <person name="Zhang L."/>
            <person name="Zhu J."/>
            <person name="Weng Q."/>
            <person name="Mu J."/>
            <person name="Lu Y."/>
            <person name="Fan D."/>
            <person name="Liu Y."/>
            <person name="Guan J."/>
            <person name="Zhang Y."/>
            <person name="Yu S."/>
            <person name="Liu X."/>
            <person name="Zhang Y."/>
            <person name="Hong G."/>
            <person name="Han B."/>
            <person name="Choisne N."/>
            <person name="Demange N."/>
            <person name="Orjeda G."/>
            <person name="Samain S."/>
            <person name="Cattolico L."/>
            <person name="Pelletier E."/>
            <person name="Couloux A."/>
            <person name="Segurens B."/>
            <person name="Wincker P."/>
            <person name="D'Hont A."/>
            <person name="Scarpelli C."/>
            <person name="Weissenbach J."/>
            <person name="Salanoubat M."/>
            <person name="Quetier F."/>
            <person name="Yu Y."/>
            <person name="Kim H.R."/>
            <person name="Rambo T."/>
            <person name="Currie J."/>
            <person name="Collura K."/>
            <person name="Luo M."/>
            <person name="Yang T."/>
            <person name="Ammiraju J.S.S."/>
            <person name="Engler F."/>
            <person name="Soderlund C."/>
            <person name="Wing R.A."/>
            <person name="Palmer L.E."/>
            <person name="de la Bastide M."/>
            <person name="Spiegel L."/>
            <person name="Nascimento L."/>
            <person name="Zutavern T."/>
            <person name="O'Shaughnessy A."/>
            <person name="Dike S."/>
            <person name="Dedhia N."/>
            <person name="Preston R."/>
            <person name="Balija V."/>
            <person name="McCombie W.R."/>
            <person name="Chow T."/>
            <person name="Chen H."/>
            <person name="Chung M."/>
            <person name="Chen C."/>
            <person name="Shaw J."/>
            <person name="Wu H."/>
            <person name="Hsiao K."/>
            <person name="Chao Y."/>
            <person name="Chu M."/>
            <person name="Cheng C."/>
            <person name="Hour A."/>
            <person name="Lee P."/>
            <person name="Lin S."/>
            <person name="Lin Y."/>
            <person name="Liou J."/>
            <person name="Liu S."/>
            <person name="Hsing Y."/>
            <person name="Raghuvanshi S."/>
            <person name="Mohanty A."/>
            <person name="Bharti A.K."/>
            <person name="Gaur A."/>
            <person name="Gupta V."/>
            <person name="Kumar D."/>
            <person name="Ravi V."/>
            <person name="Vij S."/>
            <person name="Kapur A."/>
            <person name="Khurana P."/>
            <person name="Khurana P."/>
            <person name="Khurana J.P."/>
            <person name="Tyagi A.K."/>
            <person name="Gaikwad K."/>
            <person name="Singh A."/>
            <person name="Dalal V."/>
            <person name="Srivastava S."/>
            <person name="Dixit A."/>
            <person name="Pal A.K."/>
            <person name="Ghazi I.A."/>
            <person name="Yadav M."/>
            <person name="Pandit A."/>
            <person name="Bhargava A."/>
            <person name="Sureshbabu K."/>
            <person name="Batra K."/>
            <person name="Sharma T.R."/>
            <person name="Mohapatra T."/>
            <person name="Singh N.K."/>
            <person name="Messing J."/>
            <person name="Nelson A.B."/>
            <person name="Fuks G."/>
            <person name="Kavchok S."/>
            <person name="Keizer G."/>
            <person name="Linton E."/>
            <person name="Llaca V."/>
            <person name="Song R."/>
            <person name="Tanyolac B."/>
            <person name="Young S."/>
            <person name="Ho-Il K."/>
            <person name="Hahn J.H."/>
            <person name="Sangsakoo G."/>
            <person name="Vanavichit A."/>
            <person name="de Mattos Luiz.A.T."/>
            <person name="Zimmer P.D."/>
            <person name="Malone G."/>
            <person name="Dellagostin O."/>
            <person name="de Oliveira A.C."/>
            <person name="Bevan M."/>
            <person name="Bancroft I."/>
            <person name="Minx P."/>
            <person name="Cordum H."/>
            <person name="Wilson R."/>
            <person name="Cheng Z."/>
            <person name="Jin W."/>
            <person name="Jiang J."/>
            <person name="Leong S.A."/>
            <person name="Iwama H."/>
            <person name="Gojobori T."/>
            <person name="Itoh T."/>
            <person name="Niimura Y."/>
            <person name="Fujii Y."/>
            <person name="Habara T."/>
            <person name="Sakai H."/>
            <person name="Sato Y."/>
            <person name="Wilson G."/>
            <person name="Kumar K."/>
            <person name="McCouch S."/>
            <person name="Juretic N."/>
            <person name="Hoen D."/>
            <person name="Wright S."/>
            <person name="Bruskiewich R."/>
            <person name="Bureau T."/>
            <person name="Miyao A."/>
            <person name="Hirochika H."/>
            <person name="Nishikawa T."/>
            <person name="Kadowaki K."/>
            <person name="Sugiura M."/>
            <person name="Burr B."/>
            <person name="Sasaki T."/>
        </authorList>
    </citation>
    <scope>NUCLEOTIDE SEQUENCE [LARGE SCALE GENOMIC DNA]</scope>
    <source>
        <strain evidence="3">cv. Nipponbare</strain>
    </source>
</reference>
<dbReference type="EMBL" id="AP014957">
    <property type="protein sequence ID" value="BAS75394.1"/>
    <property type="molecule type" value="Genomic_DNA"/>
</dbReference>
<protein>
    <submittedName>
        <fullName evidence="2">Os01g0867100 protein</fullName>
    </submittedName>
</protein>
<organism evidence="2 3">
    <name type="scientific">Oryza sativa subsp. japonica</name>
    <name type="common">Rice</name>
    <dbReference type="NCBI Taxonomy" id="39947"/>
    <lineage>
        <taxon>Eukaryota</taxon>
        <taxon>Viridiplantae</taxon>
        <taxon>Streptophyta</taxon>
        <taxon>Embryophyta</taxon>
        <taxon>Tracheophyta</taxon>
        <taxon>Spermatophyta</taxon>
        <taxon>Magnoliopsida</taxon>
        <taxon>Liliopsida</taxon>
        <taxon>Poales</taxon>
        <taxon>Poaceae</taxon>
        <taxon>BOP clade</taxon>
        <taxon>Oryzoideae</taxon>
        <taxon>Oryzeae</taxon>
        <taxon>Oryzinae</taxon>
        <taxon>Oryza</taxon>
        <taxon>Oryza sativa</taxon>
    </lineage>
</organism>
<dbReference type="Gramene" id="Os01t0867100-01">
    <property type="protein sequence ID" value="Os01t0867100-01"/>
    <property type="gene ID" value="Os01g0867100"/>
</dbReference>
<feature type="region of interest" description="Disordered" evidence="1">
    <location>
        <begin position="1"/>
        <end position="25"/>
    </location>
</feature>